<sequence>MKRYIAVLGPSSADKKICQLAEEVGFLIAKKGGVLVTGGMGGVMSASCRGAKAGGGTTIGILPTSERSEANPYCDFLIPTGFGEGRNLIIVRTADSLIAIGKSWGTLSEIAFALKMKKKVIGLKTFSLKGLVKAKNPKEAVGKAFR</sequence>
<dbReference type="NCBIfam" id="TIGR00725">
    <property type="entry name" value="TIGR00725 family protein"/>
    <property type="match status" value="1"/>
</dbReference>
<comment type="caution">
    <text evidence="1">The sequence shown here is derived from an EMBL/GenBank/DDBJ whole genome shotgun (WGS) entry which is preliminary data.</text>
</comment>
<name>A0A7C3UZ00_UNCW3</name>
<dbReference type="Pfam" id="PF18306">
    <property type="entry name" value="LDcluster4"/>
    <property type="match status" value="1"/>
</dbReference>
<dbReference type="InterPro" id="IPR052341">
    <property type="entry name" value="LOG_family_nucleotidases"/>
</dbReference>
<dbReference type="PANTHER" id="PTHR43393:SF3">
    <property type="entry name" value="LYSINE DECARBOXYLASE-LIKE PROTEIN"/>
    <property type="match status" value="1"/>
</dbReference>
<gene>
    <name evidence="1" type="ORF">ENX07_05175</name>
</gene>
<reference evidence="1" key="1">
    <citation type="journal article" date="2020" name="mSystems">
        <title>Genome- and Community-Level Interaction Insights into Carbon Utilization and Element Cycling Functions of Hydrothermarchaeota in Hydrothermal Sediment.</title>
        <authorList>
            <person name="Zhou Z."/>
            <person name="Liu Y."/>
            <person name="Xu W."/>
            <person name="Pan J."/>
            <person name="Luo Z.H."/>
            <person name="Li M."/>
        </authorList>
    </citation>
    <scope>NUCLEOTIDE SEQUENCE [LARGE SCALE GENOMIC DNA]</scope>
    <source>
        <strain evidence="1">SpSt-906</strain>
    </source>
</reference>
<dbReference type="Gene3D" id="3.40.50.450">
    <property type="match status" value="1"/>
</dbReference>
<evidence type="ECO:0000313" key="1">
    <source>
        <dbReference type="EMBL" id="HGE99446.1"/>
    </source>
</evidence>
<dbReference type="InterPro" id="IPR041164">
    <property type="entry name" value="LDcluster4"/>
</dbReference>
<proteinExistence type="predicted"/>
<dbReference type="SUPFAM" id="SSF102405">
    <property type="entry name" value="MCP/YpsA-like"/>
    <property type="match status" value="1"/>
</dbReference>
<dbReference type="AlphaFoldDB" id="A0A7C3UZ00"/>
<dbReference type="EMBL" id="DTMQ01000036">
    <property type="protein sequence ID" value="HGE99446.1"/>
    <property type="molecule type" value="Genomic_DNA"/>
</dbReference>
<organism evidence="1">
    <name type="scientific">candidate division WOR-3 bacterium</name>
    <dbReference type="NCBI Taxonomy" id="2052148"/>
    <lineage>
        <taxon>Bacteria</taxon>
        <taxon>Bacteria division WOR-3</taxon>
    </lineage>
</organism>
<dbReference type="PANTHER" id="PTHR43393">
    <property type="entry name" value="CYTOKININ RIBOSIDE 5'-MONOPHOSPHATE PHOSPHORIBOHYDROLASE"/>
    <property type="match status" value="1"/>
</dbReference>
<dbReference type="InterPro" id="IPR005268">
    <property type="entry name" value="CHP00725"/>
</dbReference>
<protein>
    <submittedName>
        <fullName evidence="1">TIGR00725 family protein</fullName>
    </submittedName>
</protein>
<accession>A0A7C3UZ00</accession>
<dbReference type="GO" id="GO:0005829">
    <property type="term" value="C:cytosol"/>
    <property type="evidence" value="ECO:0007669"/>
    <property type="project" value="TreeGrafter"/>
</dbReference>